<dbReference type="InterPro" id="IPR014031">
    <property type="entry name" value="Ketoacyl_synth_C"/>
</dbReference>
<dbReference type="InterPro" id="IPR000794">
    <property type="entry name" value="Beta-ketoacyl_synthase"/>
</dbReference>
<keyword evidence="9" id="KW-0472">Membrane</keyword>
<comment type="function">
    <text evidence="10">Proposed to synthesize NOD factor fatty acyl chain. Involved in the synthesis of a highly unsaturated fatty acid moiety, which forms part of a lipo-oligosaccharide that is responsible for host specificity.</text>
</comment>
<dbReference type="CDD" id="cd00834">
    <property type="entry name" value="KAS_I_II"/>
    <property type="match status" value="1"/>
</dbReference>
<dbReference type="GO" id="GO:0009877">
    <property type="term" value="P:nodulation"/>
    <property type="evidence" value="ECO:0007669"/>
    <property type="project" value="UniProtKB-KW"/>
</dbReference>
<sequence length="419" mass="43464">MNQVFMTGIGMLSPLGKDRTASFAAALSARSAIRRAPEALSAGLPNVLMAPAAVEPGSLLGSQDAGLDRATQFSLVAAQEAMADAGIDETPSDADRFGVFVGIGFGGAHTLDAMFARYYTALFGGERSRKRATVVHPLSVPRMMANASMAAVSMRYGLRGMGNTYSVACASSAIAAGEALRAIRHGYLDAAVVIGTEAMLMPGSMVAWNALRVMARPNADDPAASCRPFDRDRSGFVLGEGAAALVLESRSRAERRGAVVHAELAGYGCTSDAHHLTAPSVEGQAAAMRQALGEARLAPDRIQYLNAHGTATDAGDVIETQSIVDVFGAASRQLAVSSTKAVHGHLIGAGGTLELALAVMAMESGSIPPTAHLEHPDPRCTLDYVPLQARHGCRIDAVMSNSFAFGGSNASLIARRVTG</sequence>
<comment type="similarity">
    <text evidence="2">Belongs to the thiolase-like superfamily. Beta-ketoacyl-ACP synthases family.</text>
</comment>
<evidence type="ECO:0000256" key="12">
    <source>
        <dbReference type="ARBA" id="ARBA00041756"/>
    </source>
</evidence>
<evidence type="ECO:0000256" key="8">
    <source>
        <dbReference type="ARBA" id="ARBA00022989"/>
    </source>
</evidence>
<keyword evidence="3" id="KW-0536">Nodulation</keyword>
<keyword evidence="14" id="KW-0012">Acyltransferase</keyword>
<dbReference type="AlphaFoldDB" id="A0A1J5QXJ9"/>
<evidence type="ECO:0000256" key="7">
    <source>
        <dbReference type="ARBA" id="ARBA00022692"/>
    </source>
</evidence>
<evidence type="ECO:0000256" key="4">
    <source>
        <dbReference type="ARBA" id="ARBA00022475"/>
    </source>
</evidence>
<evidence type="ECO:0000256" key="5">
    <source>
        <dbReference type="ARBA" id="ARBA00022519"/>
    </source>
</evidence>
<evidence type="ECO:0000256" key="2">
    <source>
        <dbReference type="ARBA" id="ARBA00008467"/>
    </source>
</evidence>
<dbReference type="SUPFAM" id="SSF53901">
    <property type="entry name" value="Thiolase-like"/>
    <property type="match status" value="2"/>
</dbReference>
<dbReference type="EMBL" id="MLJW01000614">
    <property type="protein sequence ID" value="OIQ84492.1"/>
    <property type="molecule type" value="Genomic_DNA"/>
</dbReference>
<evidence type="ECO:0000256" key="11">
    <source>
        <dbReference type="ARBA" id="ARBA00039445"/>
    </source>
</evidence>
<dbReference type="Pfam" id="PF00109">
    <property type="entry name" value="ketoacyl-synt"/>
    <property type="match status" value="1"/>
</dbReference>
<protein>
    <recommendedName>
        <fullName evidence="11">Nodulation protein E</fullName>
    </recommendedName>
    <alternativeName>
        <fullName evidence="12">Host-specificity of nodulation protein B</fullName>
    </alternativeName>
</protein>
<evidence type="ECO:0000256" key="10">
    <source>
        <dbReference type="ARBA" id="ARBA00037576"/>
    </source>
</evidence>
<dbReference type="PANTHER" id="PTHR11712">
    <property type="entry name" value="POLYKETIDE SYNTHASE-RELATED"/>
    <property type="match status" value="1"/>
</dbReference>
<evidence type="ECO:0000256" key="6">
    <source>
        <dbReference type="ARBA" id="ARBA00022679"/>
    </source>
</evidence>
<dbReference type="GO" id="GO:0005886">
    <property type="term" value="C:plasma membrane"/>
    <property type="evidence" value="ECO:0007669"/>
    <property type="project" value="UniProtKB-SubCell"/>
</dbReference>
<keyword evidence="5" id="KW-0997">Cell inner membrane</keyword>
<dbReference type="Pfam" id="PF02801">
    <property type="entry name" value="Ketoacyl-synt_C"/>
    <property type="match status" value="1"/>
</dbReference>
<evidence type="ECO:0000256" key="3">
    <source>
        <dbReference type="ARBA" id="ARBA00022458"/>
    </source>
</evidence>
<name>A0A1J5QXJ9_9ZZZZ</name>
<dbReference type="PROSITE" id="PS52004">
    <property type="entry name" value="KS3_2"/>
    <property type="match status" value="1"/>
</dbReference>
<evidence type="ECO:0000256" key="1">
    <source>
        <dbReference type="ARBA" id="ARBA00004533"/>
    </source>
</evidence>
<dbReference type="Gene3D" id="3.40.47.10">
    <property type="match status" value="1"/>
</dbReference>
<keyword evidence="6 14" id="KW-0808">Transferase</keyword>
<evidence type="ECO:0000259" key="13">
    <source>
        <dbReference type="PROSITE" id="PS52004"/>
    </source>
</evidence>
<dbReference type="GO" id="GO:0004315">
    <property type="term" value="F:3-oxoacyl-[acyl-carrier-protein] synthase activity"/>
    <property type="evidence" value="ECO:0007669"/>
    <property type="project" value="TreeGrafter"/>
</dbReference>
<reference evidence="14" key="1">
    <citation type="submission" date="2016-10" db="EMBL/GenBank/DDBJ databases">
        <title>Sequence of Gallionella enrichment culture.</title>
        <authorList>
            <person name="Poehlein A."/>
            <person name="Muehling M."/>
            <person name="Daniel R."/>
        </authorList>
    </citation>
    <scope>NUCLEOTIDE SEQUENCE</scope>
</reference>
<comment type="subcellular location">
    <subcellularLocation>
        <location evidence="1">Cell inner membrane</location>
    </subcellularLocation>
</comment>
<evidence type="ECO:0000313" key="14">
    <source>
        <dbReference type="EMBL" id="OIQ84492.1"/>
    </source>
</evidence>
<dbReference type="GO" id="GO:0006633">
    <property type="term" value="P:fatty acid biosynthetic process"/>
    <property type="evidence" value="ECO:0007669"/>
    <property type="project" value="TreeGrafter"/>
</dbReference>
<keyword evidence="4" id="KW-1003">Cell membrane</keyword>
<dbReference type="PANTHER" id="PTHR11712:SF352">
    <property type="entry name" value="3-OXOACYL-[ACYL-CARRIER-PROTEIN] SYNTHASE"/>
    <property type="match status" value="1"/>
</dbReference>
<dbReference type="InterPro" id="IPR016039">
    <property type="entry name" value="Thiolase-like"/>
</dbReference>
<feature type="domain" description="Ketosynthase family 3 (KS3)" evidence="13">
    <location>
        <begin position="1"/>
        <end position="416"/>
    </location>
</feature>
<gene>
    <name evidence="14" type="primary">fabF_29</name>
    <name evidence="14" type="ORF">GALL_336820</name>
</gene>
<keyword evidence="7" id="KW-0812">Transmembrane</keyword>
<dbReference type="InterPro" id="IPR020841">
    <property type="entry name" value="PKS_Beta-ketoAc_synthase_dom"/>
</dbReference>
<accession>A0A1J5QXJ9</accession>
<organism evidence="14">
    <name type="scientific">mine drainage metagenome</name>
    <dbReference type="NCBI Taxonomy" id="410659"/>
    <lineage>
        <taxon>unclassified sequences</taxon>
        <taxon>metagenomes</taxon>
        <taxon>ecological metagenomes</taxon>
    </lineage>
</organism>
<dbReference type="SMART" id="SM00825">
    <property type="entry name" value="PKS_KS"/>
    <property type="match status" value="1"/>
</dbReference>
<evidence type="ECO:0000256" key="9">
    <source>
        <dbReference type="ARBA" id="ARBA00023136"/>
    </source>
</evidence>
<dbReference type="InterPro" id="IPR014030">
    <property type="entry name" value="Ketoacyl_synth_N"/>
</dbReference>
<comment type="caution">
    <text evidence="14">The sequence shown here is derived from an EMBL/GenBank/DDBJ whole genome shotgun (WGS) entry which is preliminary data.</text>
</comment>
<keyword evidence="8" id="KW-1133">Transmembrane helix</keyword>
<proteinExistence type="inferred from homology"/>